<name>A0AAD4WLC2_PRUDU</name>
<sequence length="101" mass="10934">MRGYPKRLGITENSQNHGSRLEIGQILPNHQLDYEEGMNFHTLIAENSCRTIENEAGEVSVKINAIPSSFRRNPALPGLGLVGEGRGTSGSSNKTGLEASR</sequence>
<evidence type="ECO:0000313" key="2">
    <source>
        <dbReference type="EMBL" id="KAI5345236.1"/>
    </source>
</evidence>
<organism evidence="2 3">
    <name type="scientific">Prunus dulcis</name>
    <name type="common">Almond</name>
    <name type="synonym">Amygdalus dulcis</name>
    <dbReference type="NCBI Taxonomy" id="3755"/>
    <lineage>
        <taxon>Eukaryota</taxon>
        <taxon>Viridiplantae</taxon>
        <taxon>Streptophyta</taxon>
        <taxon>Embryophyta</taxon>
        <taxon>Tracheophyta</taxon>
        <taxon>Spermatophyta</taxon>
        <taxon>Magnoliopsida</taxon>
        <taxon>eudicotyledons</taxon>
        <taxon>Gunneridae</taxon>
        <taxon>Pentapetalae</taxon>
        <taxon>rosids</taxon>
        <taxon>fabids</taxon>
        <taxon>Rosales</taxon>
        <taxon>Rosaceae</taxon>
        <taxon>Amygdaloideae</taxon>
        <taxon>Amygdaleae</taxon>
        <taxon>Prunus</taxon>
    </lineage>
</organism>
<evidence type="ECO:0000313" key="3">
    <source>
        <dbReference type="Proteomes" id="UP001054821"/>
    </source>
</evidence>
<evidence type="ECO:0000256" key="1">
    <source>
        <dbReference type="SAM" id="MobiDB-lite"/>
    </source>
</evidence>
<dbReference type="EMBL" id="JAJFAZ020000002">
    <property type="protein sequence ID" value="KAI5345236.1"/>
    <property type="molecule type" value="Genomic_DNA"/>
</dbReference>
<reference evidence="2 3" key="1">
    <citation type="journal article" date="2022" name="G3 (Bethesda)">
        <title>Whole-genome sequence and methylome profiling of the almond [Prunus dulcis (Mill.) D.A. Webb] cultivar 'Nonpareil'.</title>
        <authorList>
            <person name="D'Amico-Willman K.M."/>
            <person name="Ouma W.Z."/>
            <person name="Meulia T."/>
            <person name="Sideli G.M."/>
            <person name="Gradziel T.M."/>
            <person name="Fresnedo-Ramirez J."/>
        </authorList>
    </citation>
    <scope>NUCLEOTIDE SEQUENCE [LARGE SCALE GENOMIC DNA]</scope>
    <source>
        <strain evidence="2">Clone GOH B32 T37-40</strain>
    </source>
</reference>
<feature type="region of interest" description="Disordered" evidence="1">
    <location>
        <begin position="74"/>
        <end position="101"/>
    </location>
</feature>
<accession>A0AAD4WLC2</accession>
<proteinExistence type="predicted"/>
<dbReference type="Proteomes" id="UP001054821">
    <property type="component" value="Chromosome 2"/>
</dbReference>
<dbReference type="AlphaFoldDB" id="A0AAD4WLC2"/>
<comment type="caution">
    <text evidence="2">The sequence shown here is derived from an EMBL/GenBank/DDBJ whole genome shotgun (WGS) entry which is preliminary data.</text>
</comment>
<keyword evidence="3" id="KW-1185">Reference proteome</keyword>
<gene>
    <name evidence="2" type="ORF">L3X38_013113</name>
</gene>
<protein>
    <submittedName>
        <fullName evidence="2">Uncharacterized protein</fullName>
    </submittedName>
</protein>